<reference evidence="6 7" key="1">
    <citation type="journal article" date="2023" name="G3 (Bethesda)">
        <title>A high-quality reference genome for the fission yeast Schizosaccharomyces osmophilus.</title>
        <authorList>
            <person name="Jia G.S."/>
            <person name="Zhang W.C."/>
            <person name="Liang Y."/>
            <person name="Liu X.H."/>
            <person name="Rhind N."/>
            <person name="Pidoux A."/>
            <person name="Brysch-Herzberg M."/>
            <person name="Du L.L."/>
        </authorList>
    </citation>
    <scope>NUCLEOTIDE SEQUENCE [LARGE SCALE GENOMIC DNA]</scope>
    <source>
        <strain evidence="6 7">CBS 15793</strain>
    </source>
</reference>
<dbReference type="EMBL" id="CP115612">
    <property type="protein sequence ID" value="WBW74174.1"/>
    <property type="molecule type" value="Genomic_DNA"/>
</dbReference>
<dbReference type="GeneID" id="80876844"/>
<organism evidence="6 7">
    <name type="scientific">Schizosaccharomyces osmophilus</name>
    <dbReference type="NCBI Taxonomy" id="2545709"/>
    <lineage>
        <taxon>Eukaryota</taxon>
        <taxon>Fungi</taxon>
        <taxon>Dikarya</taxon>
        <taxon>Ascomycota</taxon>
        <taxon>Taphrinomycotina</taxon>
        <taxon>Schizosaccharomycetes</taxon>
        <taxon>Schizosaccharomycetales</taxon>
        <taxon>Schizosaccharomycetaceae</taxon>
        <taxon>Schizosaccharomyces</taxon>
    </lineage>
</organism>
<evidence type="ECO:0000256" key="2">
    <source>
        <dbReference type="ARBA" id="ARBA00022630"/>
    </source>
</evidence>
<evidence type="ECO:0000256" key="3">
    <source>
        <dbReference type="ARBA" id="ARBA00022827"/>
    </source>
</evidence>
<dbReference type="Pfam" id="PF02525">
    <property type="entry name" value="Flavodoxin_2"/>
    <property type="match status" value="1"/>
</dbReference>
<accession>A0AAE9WDC6</accession>
<comment type="similarity">
    <text evidence="4">Belongs to the oxidoreductase MdaB family.</text>
</comment>
<evidence type="ECO:0000256" key="1">
    <source>
        <dbReference type="ARBA" id="ARBA00001974"/>
    </source>
</evidence>
<dbReference type="InterPro" id="IPR029039">
    <property type="entry name" value="Flavoprotein-like_sf"/>
</dbReference>
<evidence type="ECO:0000313" key="7">
    <source>
        <dbReference type="Proteomes" id="UP001212411"/>
    </source>
</evidence>
<proteinExistence type="inferred from homology"/>
<dbReference type="SUPFAM" id="SSF52218">
    <property type="entry name" value="Flavoproteins"/>
    <property type="match status" value="1"/>
</dbReference>
<comment type="cofactor">
    <cofactor evidence="1">
        <name>FAD</name>
        <dbReference type="ChEBI" id="CHEBI:57692"/>
    </cofactor>
</comment>
<keyword evidence="3" id="KW-0274">FAD</keyword>
<sequence>MGLKILLVNGSHPFGHSQGKLSETLQGVANETLTGLGHTVHETIVTKGYVIEEEIEKFASSDVVLYQFPGWWMGLPWPLKKYIDEVFTVGFGKLFASDGRSRTSPTKNYGKGGLLHGKSYMLSTTWNAPFEAFHEFGNFFDGRGVDNVLYPVHKAHEFLAMTSLPSFTANDVIKNPQVESYISAYKLHLQKVLPAY</sequence>
<dbReference type="Proteomes" id="UP001212411">
    <property type="component" value="Chromosome 2"/>
</dbReference>
<dbReference type="PANTHER" id="PTHR46305">
    <property type="match status" value="1"/>
</dbReference>
<dbReference type="RefSeq" id="XP_056038417.1">
    <property type="nucleotide sequence ID" value="XM_056182155.1"/>
</dbReference>
<evidence type="ECO:0000256" key="4">
    <source>
        <dbReference type="ARBA" id="ARBA00037981"/>
    </source>
</evidence>
<evidence type="ECO:0000259" key="5">
    <source>
        <dbReference type="Pfam" id="PF02525"/>
    </source>
</evidence>
<dbReference type="PANTHER" id="PTHR46305:SF3">
    <property type="entry name" value="NADPH:QUINONE OXIDOREDUCTASE MDAB"/>
    <property type="match status" value="1"/>
</dbReference>
<gene>
    <name evidence="6" type="ORF">SOMG_03365</name>
</gene>
<keyword evidence="2" id="KW-0285">Flavoprotein</keyword>
<keyword evidence="7" id="KW-1185">Reference proteome</keyword>
<dbReference type="InterPro" id="IPR052397">
    <property type="entry name" value="NADPH-QR_MdaB"/>
</dbReference>
<dbReference type="KEGG" id="som:SOMG_03365"/>
<name>A0AAE9WDC6_9SCHI</name>
<protein>
    <submittedName>
        <fullName evidence="6">FAD binding oxidoreductase, implicated in cellular detoxification</fullName>
    </submittedName>
</protein>
<evidence type="ECO:0000313" key="6">
    <source>
        <dbReference type="EMBL" id="WBW74174.1"/>
    </source>
</evidence>
<feature type="domain" description="Flavodoxin-like fold" evidence="5">
    <location>
        <begin position="4"/>
        <end position="189"/>
    </location>
</feature>
<dbReference type="AlphaFoldDB" id="A0AAE9WDC6"/>
<dbReference type="InterPro" id="IPR003680">
    <property type="entry name" value="Flavodoxin_fold"/>
</dbReference>
<dbReference type="Gene3D" id="3.40.50.360">
    <property type="match status" value="1"/>
</dbReference>